<gene>
    <name evidence="2" type="ORF">SAMN05216582_103152</name>
</gene>
<name>A0A1M6S781_SELRU</name>
<dbReference type="EMBL" id="FRBC01000003">
    <property type="protein sequence ID" value="SHK40540.1"/>
    <property type="molecule type" value="Genomic_DNA"/>
</dbReference>
<evidence type="ECO:0000313" key="2">
    <source>
        <dbReference type="EMBL" id="SHK40540.1"/>
    </source>
</evidence>
<feature type="transmembrane region" description="Helical" evidence="1">
    <location>
        <begin position="94"/>
        <end position="116"/>
    </location>
</feature>
<reference evidence="2 3" key="1">
    <citation type="submission" date="2016-11" db="EMBL/GenBank/DDBJ databases">
        <authorList>
            <person name="Jaros S."/>
            <person name="Januszkiewicz K."/>
            <person name="Wedrychowicz H."/>
        </authorList>
    </citation>
    <scope>NUCLEOTIDE SEQUENCE [LARGE SCALE GENOMIC DNA]</scope>
    <source>
        <strain evidence="2 3">HD4</strain>
    </source>
</reference>
<evidence type="ECO:0000256" key="1">
    <source>
        <dbReference type="SAM" id="Phobius"/>
    </source>
</evidence>
<dbReference type="Proteomes" id="UP000184263">
    <property type="component" value="Unassembled WGS sequence"/>
</dbReference>
<keyword evidence="1" id="KW-0472">Membrane</keyword>
<proteinExistence type="predicted"/>
<keyword evidence="1" id="KW-1133">Transmembrane helix</keyword>
<organism evidence="2 3">
    <name type="scientific">Selenomonas ruminantium</name>
    <dbReference type="NCBI Taxonomy" id="971"/>
    <lineage>
        <taxon>Bacteria</taxon>
        <taxon>Bacillati</taxon>
        <taxon>Bacillota</taxon>
        <taxon>Negativicutes</taxon>
        <taxon>Selenomonadales</taxon>
        <taxon>Selenomonadaceae</taxon>
        <taxon>Selenomonas</taxon>
    </lineage>
</organism>
<sequence>MSCLFVNFRRMYDTLMALGDVTQPAPVFAMFTLALTIILMVQGAILISIGLTTLLSMALGYSPVPHGIDDIISFNIPSLSGSFAQLDIAGAWDYGIISIIFTFTMVELFDNILYAMPTTPIRLTRKIKSPKTN</sequence>
<evidence type="ECO:0000313" key="3">
    <source>
        <dbReference type="Proteomes" id="UP000184263"/>
    </source>
</evidence>
<keyword evidence="1" id="KW-0812">Transmembrane</keyword>
<feature type="transmembrane region" description="Helical" evidence="1">
    <location>
        <begin position="27"/>
        <end position="51"/>
    </location>
</feature>
<accession>A0A1M6S781</accession>
<protein>
    <submittedName>
        <fullName evidence="2">Putative MFS transporter, AGZA family, xanthine/uracil permease</fullName>
    </submittedName>
</protein>
<dbReference type="AlphaFoldDB" id="A0A1M6S781"/>